<dbReference type="PANTHER" id="PTHR33375">
    <property type="entry name" value="CHROMOSOME-PARTITIONING PROTEIN PARB-RELATED"/>
    <property type="match status" value="1"/>
</dbReference>
<dbReference type="GO" id="GO:0005694">
    <property type="term" value="C:chromosome"/>
    <property type="evidence" value="ECO:0007669"/>
    <property type="project" value="TreeGrafter"/>
</dbReference>
<dbReference type="PANTHER" id="PTHR33375:SF1">
    <property type="entry name" value="CHROMOSOME-PARTITIONING PROTEIN PARB-RELATED"/>
    <property type="match status" value="1"/>
</dbReference>
<dbReference type="AlphaFoldDB" id="A0A0R0CMY4"/>
<name>A0A0R0CMY4_9GAMM</name>
<evidence type="ECO:0000259" key="1">
    <source>
        <dbReference type="SMART" id="SM00470"/>
    </source>
</evidence>
<dbReference type="PATRIC" id="fig|405446.3.peg.3915"/>
<accession>A0A0R0CMY4</accession>
<dbReference type="SUPFAM" id="SSF110849">
    <property type="entry name" value="ParB/Sulfiredoxin"/>
    <property type="match status" value="1"/>
</dbReference>
<organism evidence="2 3">
    <name type="scientific">Stenotrophomonas terrae</name>
    <dbReference type="NCBI Taxonomy" id="405446"/>
    <lineage>
        <taxon>Bacteria</taxon>
        <taxon>Pseudomonadati</taxon>
        <taxon>Pseudomonadota</taxon>
        <taxon>Gammaproteobacteria</taxon>
        <taxon>Lysobacterales</taxon>
        <taxon>Lysobacteraceae</taxon>
        <taxon>Stenotrophomonas</taxon>
    </lineage>
</organism>
<reference evidence="2 3" key="1">
    <citation type="submission" date="2015-05" db="EMBL/GenBank/DDBJ databases">
        <title>Genome sequencing and analysis of members of genus Stenotrophomonas.</title>
        <authorList>
            <person name="Patil P.P."/>
            <person name="Midha S."/>
            <person name="Patil P.B."/>
        </authorList>
    </citation>
    <scope>NUCLEOTIDE SEQUENCE [LARGE SCALE GENOMIC DNA]</scope>
    <source>
        <strain evidence="2 3">DSM 18941</strain>
    </source>
</reference>
<dbReference type="Gene3D" id="1.10.10.2830">
    <property type="match status" value="1"/>
</dbReference>
<evidence type="ECO:0000313" key="3">
    <source>
        <dbReference type="Proteomes" id="UP000051863"/>
    </source>
</evidence>
<dbReference type="InterPro" id="IPR011111">
    <property type="entry name" value="Plasmid_RepB"/>
</dbReference>
<feature type="domain" description="ParB-like N-terminal" evidence="1">
    <location>
        <begin position="5"/>
        <end position="96"/>
    </location>
</feature>
<dbReference type="Pfam" id="PF07506">
    <property type="entry name" value="RepB"/>
    <property type="match status" value="1"/>
</dbReference>
<dbReference type="SUPFAM" id="SSF109709">
    <property type="entry name" value="KorB DNA-binding domain-like"/>
    <property type="match status" value="1"/>
</dbReference>
<dbReference type="InterPro" id="IPR036086">
    <property type="entry name" value="ParB/Sulfiredoxin_sf"/>
</dbReference>
<dbReference type="Pfam" id="PF02195">
    <property type="entry name" value="ParB_N"/>
    <property type="match status" value="1"/>
</dbReference>
<dbReference type="Gene3D" id="3.90.1530.30">
    <property type="match status" value="1"/>
</dbReference>
<proteinExistence type="predicted"/>
<dbReference type="Proteomes" id="UP000051863">
    <property type="component" value="Unassembled WGS sequence"/>
</dbReference>
<gene>
    <name evidence="2" type="ORF">ABB27_03840</name>
</gene>
<comment type="caution">
    <text evidence="2">The sequence shown here is derived from an EMBL/GenBank/DDBJ whole genome shotgun (WGS) entry which is preliminary data.</text>
</comment>
<dbReference type="CDD" id="cd16411">
    <property type="entry name" value="ParB_N_like"/>
    <property type="match status" value="1"/>
</dbReference>
<dbReference type="EMBL" id="LDJJ01000009">
    <property type="protein sequence ID" value="KRG71385.1"/>
    <property type="molecule type" value="Genomic_DNA"/>
</dbReference>
<protein>
    <submittedName>
        <fullName evidence="2">Plasmid stablization protein ParB</fullName>
    </submittedName>
</protein>
<dbReference type="InterPro" id="IPR003115">
    <property type="entry name" value="ParB_N"/>
</dbReference>
<evidence type="ECO:0000313" key="2">
    <source>
        <dbReference type="EMBL" id="KRG71385.1"/>
    </source>
</evidence>
<keyword evidence="3" id="KW-1185">Reference proteome</keyword>
<sequence length="293" mass="32990">MRPIQMIPVDDIRVINPRNRSARTHKDIIDNISAIGLKRPITVSLRKGGDSAPHYDLVCGQGRLEAFQRLGHADIPAFVVEEGEERCLVMSLVENIARRQHSPIELMQEICTLDKRGYDENQIAQKLGVTQSWVGMVLRLFEHGEERLISAVETGLIPVSLAVVISRSDDAGIQAALADAYTQGKLKGKKLAIIRRILEQRAARGKSQRKPFDGKKASKKLSADDLRRVYEKEVKKQQLLAKKAEFTQGRLLFVVEAFRELLTVPKFVELLHAEGIDSLPKAIDDRMNRRMAQ</sequence>
<dbReference type="InterPro" id="IPR050336">
    <property type="entry name" value="Chromosome_partition/occlusion"/>
</dbReference>
<dbReference type="SMART" id="SM00470">
    <property type="entry name" value="ParB"/>
    <property type="match status" value="1"/>
</dbReference>
<dbReference type="GO" id="GO:0007059">
    <property type="term" value="P:chromosome segregation"/>
    <property type="evidence" value="ECO:0007669"/>
    <property type="project" value="TreeGrafter"/>
</dbReference>
<dbReference type="RefSeq" id="WP_057626896.1">
    <property type="nucleotide sequence ID" value="NZ_LDJJ01000009.1"/>
</dbReference>